<dbReference type="SUPFAM" id="SSF54523">
    <property type="entry name" value="Pili subunits"/>
    <property type="match status" value="1"/>
</dbReference>
<evidence type="ECO:0000259" key="2">
    <source>
        <dbReference type="Pfam" id="PF07596"/>
    </source>
</evidence>
<dbReference type="NCBIfam" id="TIGR02532">
    <property type="entry name" value="IV_pilin_GFxxxE"/>
    <property type="match status" value="1"/>
</dbReference>
<dbReference type="Gene3D" id="3.30.700.10">
    <property type="entry name" value="Glycoprotein, Type 4 Pilin"/>
    <property type="match status" value="1"/>
</dbReference>
<evidence type="ECO:0000313" key="4">
    <source>
        <dbReference type="Proteomes" id="UP000322214"/>
    </source>
</evidence>
<dbReference type="Proteomes" id="UP000322214">
    <property type="component" value="Chromosome"/>
</dbReference>
<feature type="transmembrane region" description="Helical" evidence="1">
    <location>
        <begin position="12"/>
        <end position="32"/>
    </location>
</feature>
<accession>A0A5B9PJL0</accession>
<dbReference type="STRING" id="980251.GCA_001642875_01688"/>
<sequence>MFRNKKRGFTLVELLVVIAIIGILIGMLLPAVQQVREAARRTQCMNNLRQSTLAALNYESAHMTFPGGNFYGGGPWGHSFWVQMLPFIEQGNLARGYDLTTGGWTGGAGNTNPNKIWLTENRTAMPFLLCPSSDLPQFPVNYSGYDSDDFAGTSNGDDDIAGMLACYAGVMGSSEHRTAFEARGGIASKGGILVKQSAEFENPGVGFGEISDGSSNTILLAEQSAWMFNDDGERVDCRADGNHGFNMGGSYWNIRPFNLISIRHPINELVISRAVGSSGNVGPNRPIHSAHPGGAVVSVGDGSVHFLNDDTTLQVLFDLADKDDGNVVSVLE</sequence>
<dbReference type="Pfam" id="PF07596">
    <property type="entry name" value="SBP_bac_10"/>
    <property type="match status" value="1"/>
</dbReference>
<proteinExistence type="predicted"/>
<evidence type="ECO:0000256" key="1">
    <source>
        <dbReference type="SAM" id="Phobius"/>
    </source>
</evidence>
<dbReference type="PROSITE" id="PS00409">
    <property type="entry name" value="PROKAR_NTER_METHYL"/>
    <property type="match status" value="1"/>
</dbReference>
<dbReference type="InterPro" id="IPR011453">
    <property type="entry name" value="DUF1559"/>
</dbReference>
<dbReference type="PANTHER" id="PTHR30093">
    <property type="entry name" value="GENERAL SECRETION PATHWAY PROTEIN G"/>
    <property type="match status" value="1"/>
</dbReference>
<dbReference type="EMBL" id="CP042912">
    <property type="protein sequence ID" value="QEG24866.1"/>
    <property type="molecule type" value="Genomic_DNA"/>
</dbReference>
<organism evidence="3 4">
    <name type="scientific">Mariniblastus fucicola</name>
    <dbReference type="NCBI Taxonomy" id="980251"/>
    <lineage>
        <taxon>Bacteria</taxon>
        <taxon>Pseudomonadati</taxon>
        <taxon>Planctomycetota</taxon>
        <taxon>Planctomycetia</taxon>
        <taxon>Pirellulales</taxon>
        <taxon>Pirellulaceae</taxon>
        <taxon>Mariniblastus</taxon>
    </lineage>
</organism>
<protein>
    <submittedName>
        <fullName evidence="3">Fimbrial protein</fullName>
    </submittedName>
</protein>
<keyword evidence="4" id="KW-1185">Reference proteome</keyword>
<keyword evidence="1" id="KW-0472">Membrane</keyword>
<dbReference type="RefSeq" id="WP_075084479.1">
    <property type="nucleotide sequence ID" value="NZ_CP042912.1"/>
</dbReference>
<evidence type="ECO:0000313" key="3">
    <source>
        <dbReference type="EMBL" id="QEG24866.1"/>
    </source>
</evidence>
<keyword evidence="1" id="KW-0812">Transmembrane</keyword>
<dbReference type="KEGG" id="mff:MFFC18_47890"/>
<gene>
    <name evidence="3" type="primary">pilE_2</name>
    <name evidence="3" type="ORF">MFFC18_47890</name>
</gene>
<reference evidence="3 4" key="1">
    <citation type="submission" date="2019-08" db="EMBL/GenBank/DDBJ databases">
        <title>Deep-cultivation of Planctomycetes and their phenomic and genomic characterization uncovers novel biology.</title>
        <authorList>
            <person name="Wiegand S."/>
            <person name="Jogler M."/>
            <person name="Boedeker C."/>
            <person name="Pinto D."/>
            <person name="Vollmers J."/>
            <person name="Rivas-Marin E."/>
            <person name="Kohn T."/>
            <person name="Peeters S.H."/>
            <person name="Heuer A."/>
            <person name="Rast P."/>
            <person name="Oberbeckmann S."/>
            <person name="Bunk B."/>
            <person name="Jeske O."/>
            <person name="Meyerdierks A."/>
            <person name="Storesund J.E."/>
            <person name="Kallscheuer N."/>
            <person name="Luecker S."/>
            <person name="Lage O.M."/>
            <person name="Pohl T."/>
            <person name="Merkel B.J."/>
            <person name="Hornburger P."/>
            <person name="Mueller R.-W."/>
            <person name="Bruemmer F."/>
            <person name="Labrenz M."/>
            <person name="Spormann A.M."/>
            <person name="Op den Camp H."/>
            <person name="Overmann J."/>
            <person name="Amann R."/>
            <person name="Jetten M.S.M."/>
            <person name="Mascher T."/>
            <person name="Medema M.H."/>
            <person name="Devos D.P."/>
            <person name="Kaster A.-K."/>
            <person name="Ovreas L."/>
            <person name="Rohde M."/>
            <person name="Galperin M.Y."/>
            <person name="Jogler C."/>
        </authorList>
    </citation>
    <scope>NUCLEOTIDE SEQUENCE [LARGE SCALE GENOMIC DNA]</scope>
    <source>
        <strain evidence="3 4">FC18</strain>
    </source>
</reference>
<keyword evidence="1" id="KW-1133">Transmembrane helix</keyword>
<dbReference type="InterPro" id="IPR012902">
    <property type="entry name" value="N_methyl_site"/>
</dbReference>
<dbReference type="OrthoDB" id="280382at2"/>
<dbReference type="AlphaFoldDB" id="A0A5B9PJL0"/>
<dbReference type="Pfam" id="PF07963">
    <property type="entry name" value="N_methyl"/>
    <property type="match status" value="1"/>
</dbReference>
<feature type="domain" description="DUF1559" evidence="2">
    <location>
        <begin position="33"/>
        <end position="311"/>
    </location>
</feature>
<dbReference type="InterPro" id="IPR045584">
    <property type="entry name" value="Pilin-like"/>
</dbReference>
<name>A0A5B9PJL0_9BACT</name>
<dbReference type="PANTHER" id="PTHR30093:SF2">
    <property type="entry name" value="TYPE II SECRETION SYSTEM PROTEIN H"/>
    <property type="match status" value="1"/>
</dbReference>